<feature type="transmembrane region" description="Helical" evidence="1">
    <location>
        <begin position="91"/>
        <end position="111"/>
    </location>
</feature>
<dbReference type="SUPFAM" id="SSF48452">
    <property type="entry name" value="TPR-like"/>
    <property type="match status" value="1"/>
</dbReference>
<name>A0A6B1DR78_9CHLR</name>
<keyword evidence="1" id="KW-0812">Transmembrane</keyword>
<evidence type="ECO:0008006" key="3">
    <source>
        <dbReference type="Google" id="ProtNLM"/>
    </source>
</evidence>
<dbReference type="Gene3D" id="1.25.40.10">
    <property type="entry name" value="Tetratricopeptide repeat domain"/>
    <property type="match status" value="1"/>
</dbReference>
<dbReference type="AlphaFoldDB" id="A0A6B1DR78"/>
<dbReference type="EMBL" id="VXPY01000010">
    <property type="protein sequence ID" value="MYD88944.1"/>
    <property type="molecule type" value="Genomic_DNA"/>
</dbReference>
<organism evidence="2">
    <name type="scientific">Caldilineaceae bacterium SB0662_bin_9</name>
    <dbReference type="NCBI Taxonomy" id="2605258"/>
    <lineage>
        <taxon>Bacteria</taxon>
        <taxon>Bacillati</taxon>
        <taxon>Chloroflexota</taxon>
        <taxon>Caldilineae</taxon>
        <taxon>Caldilineales</taxon>
        <taxon>Caldilineaceae</taxon>
    </lineage>
</organism>
<protein>
    <recommendedName>
        <fullName evidence="3">Tetratricopeptide repeat protein</fullName>
    </recommendedName>
</protein>
<accession>A0A6B1DR78</accession>
<reference evidence="2" key="1">
    <citation type="submission" date="2019-09" db="EMBL/GenBank/DDBJ databases">
        <title>Characterisation of the sponge microbiome using genome-centric metagenomics.</title>
        <authorList>
            <person name="Engelberts J.P."/>
            <person name="Robbins S.J."/>
            <person name="De Goeij J.M."/>
            <person name="Aranda M."/>
            <person name="Bell S.C."/>
            <person name="Webster N.S."/>
        </authorList>
    </citation>
    <scope>NUCLEOTIDE SEQUENCE</scope>
    <source>
        <strain evidence="2">SB0662_bin_9</strain>
    </source>
</reference>
<gene>
    <name evidence="2" type="ORF">F4Y08_01200</name>
</gene>
<evidence type="ECO:0000313" key="2">
    <source>
        <dbReference type="EMBL" id="MYD88944.1"/>
    </source>
</evidence>
<keyword evidence="1" id="KW-1133">Transmembrane helix</keyword>
<evidence type="ECO:0000256" key="1">
    <source>
        <dbReference type="SAM" id="Phobius"/>
    </source>
</evidence>
<comment type="caution">
    <text evidence="2">The sequence shown here is derived from an EMBL/GenBank/DDBJ whole genome shotgun (WGS) entry which is preliminary data.</text>
</comment>
<proteinExistence type="predicted"/>
<feature type="transmembrane region" description="Helical" evidence="1">
    <location>
        <begin position="66"/>
        <end position="85"/>
    </location>
</feature>
<keyword evidence="1" id="KW-0472">Membrane</keyword>
<dbReference type="InterPro" id="IPR011990">
    <property type="entry name" value="TPR-like_helical_dom_sf"/>
</dbReference>
<sequence length="128" mass="13650">MARQELQGTLEEQCEFLYGLAVEKMQAGNFSGAGYALKELHRHDPGYRDVAQLLAMVKIRKARQRNLILAGVAGGALAASIANLLGVASDLGLIAAAAAGLICAYVLATVFRRRPSAMDPMPTALPRR</sequence>